<evidence type="ECO:0000313" key="1">
    <source>
        <dbReference type="EMBL" id="MBB5018435.1"/>
    </source>
</evidence>
<dbReference type="EMBL" id="JACHHY010000009">
    <property type="protein sequence ID" value="MBB5018435.1"/>
    <property type="molecule type" value="Genomic_DNA"/>
</dbReference>
<reference evidence="1 2" key="1">
    <citation type="submission" date="2020-08" db="EMBL/GenBank/DDBJ databases">
        <title>Genomic Encyclopedia of Type Strains, Phase IV (KMG-IV): sequencing the most valuable type-strain genomes for metagenomic binning, comparative biology and taxonomic classification.</title>
        <authorList>
            <person name="Goeker M."/>
        </authorList>
    </citation>
    <scope>NUCLEOTIDE SEQUENCE [LARGE SCALE GENOMIC DNA]</scope>
    <source>
        <strain evidence="1 2">DSM 27165</strain>
    </source>
</reference>
<comment type="caution">
    <text evidence="1">The sequence shown here is derived from an EMBL/GenBank/DDBJ whole genome shotgun (WGS) entry which is preliminary data.</text>
</comment>
<organism evidence="1 2">
    <name type="scientific">Chitinivorax tropicus</name>
    <dbReference type="NCBI Taxonomy" id="714531"/>
    <lineage>
        <taxon>Bacteria</taxon>
        <taxon>Pseudomonadati</taxon>
        <taxon>Pseudomonadota</taxon>
        <taxon>Betaproteobacteria</taxon>
        <taxon>Chitinivorax</taxon>
    </lineage>
</organism>
<evidence type="ECO:0000313" key="2">
    <source>
        <dbReference type="Proteomes" id="UP000575898"/>
    </source>
</evidence>
<dbReference type="RefSeq" id="WP_184037719.1">
    <property type="nucleotide sequence ID" value="NZ_JACHHY010000009.1"/>
</dbReference>
<sequence length="279" mass="31138">MRLLNQLVCMAVLGWSSICAVKAEPLSREFKLPLLLAPFQAENLDRSIQEYARQFVLATEVELAAQTRGKVKKGKRRAIQFLDVPGQCTLQQAGYILRERWDAKRRVMTLKTRSADQTRVNQLHLGDGSAKGKLEEDISPPLDIKLSRSASINVDRTPGSVEEAAGMFSILKTLPGDAKLQAVNGLHIQEHTYTLPSIDLGGAWAEAGVTLWYEPDSQLRFAEMSFRYDTPADPTLAKRVATRAEQLFTALQRGEWAADGVTQTKTEWVYRSGDSPFCR</sequence>
<proteinExistence type="predicted"/>
<protein>
    <submittedName>
        <fullName evidence="1">Uncharacterized protein</fullName>
    </submittedName>
</protein>
<accession>A0A840MLS4</accession>
<dbReference type="AlphaFoldDB" id="A0A840MLS4"/>
<name>A0A840MLS4_9PROT</name>
<keyword evidence="2" id="KW-1185">Reference proteome</keyword>
<dbReference type="Proteomes" id="UP000575898">
    <property type="component" value="Unassembled WGS sequence"/>
</dbReference>
<gene>
    <name evidence="1" type="ORF">HNQ59_001724</name>
</gene>